<dbReference type="RefSeq" id="WP_344528826.1">
    <property type="nucleotide sequence ID" value="NZ_BAAAPE010000008.1"/>
</dbReference>
<accession>A0ABP5HL72</accession>
<keyword evidence="3 5" id="KW-0285">Flavoprotein</keyword>
<dbReference type="InterPro" id="IPR013786">
    <property type="entry name" value="AcylCoA_DH/ox_N"/>
</dbReference>
<feature type="region of interest" description="Disordered" evidence="6">
    <location>
        <begin position="137"/>
        <end position="157"/>
    </location>
</feature>
<feature type="domain" description="Acyl-CoA dehydrogenase/oxidase N-terminal" evidence="9">
    <location>
        <begin position="29"/>
        <end position="110"/>
    </location>
</feature>
<dbReference type="Gene3D" id="1.10.540.10">
    <property type="entry name" value="Acyl-CoA dehydrogenase/oxidase, N-terminal domain"/>
    <property type="match status" value="1"/>
</dbReference>
<organism evidence="10 11">
    <name type="scientific">Streptomyces albiaxialis</name>
    <dbReference type="NCBI Taxonomy" id="329523"/>
    <lineage>
        <taxon>Bacteria</taxon>
        <taxon>Bacillati</taxon>
        <taxon>Actinomycetota</taxon>
        <taxon>Actinomycetes</taxon>
        <taxon>Kitasatosporales</taxon>
        <taxon>Streptomycetaceae</taxon>
        <taxon>Streptomyces</taxon>
    </lineage>
</organism>
<dbReference type="Pfam" id="PF00441">
    <property type="entry name" value="Acyl-CoA_dh_1"/>
    <property type="match status" value="1"/>
</dbReference>
<dbReference type="InterPro" id="IPR009075">
    <property type="entry name" value="AcylCo_DH/oxidase_C"/>
</dbReference>
<dbReference type="SUPFAM" id="SSF56645">
    <property type="entry name" value="Acyl-CoA dehydrogenase NM domain-like"/>
    <property type="match status" value="1"/>
</dbReference>
<evidence type="ECO:0000256" key="6">
    <source>
        <dbReference type="SAM" id="MobiDB-lite"/>
    </source>
</evidence>
<dbReference type="InterPro" id="IPR009100">
    <property type="entry name" value="AcylCoA_DH/oxidase_NM_dom_sf"/>
</dbReference>
<comment type="cofactor">
    <cofactor evidence="1 5">
        <name>FAD</name>
        <dbReference type="ChEBI" id="CHEBI:57692"/>
    </cofactor>
</comment>
<dbReference type="InterPro" id="IPR006091">
    <property type="entry name" value="Acyl-CoA_Oxase/DH_mid-dom"/>
</dbReference>
<sequence>MDHPPYRLAEDLDRYLGDPRDPAEEFSYARCVELDEKEEFPAAICARLDRWGLPGYYVPAEHGGSMRDYEQILQLCRAVARRDLTVAIGHGKTYLGGVCVWVAGTAEQSAALGGAIRAGLPVSLALTERAHGSDLLAGDVRGTPVGGDGDGTGNSNGHGGWRVDGEKWLINNATRGSLLSLLTRTDPAGGPRGFSVLLVDKRTLARDTFRHVPKVHTHGIRGADISGIAFDGARVPREALVGTEGGGIETVLKALQLTRTLCAALSLGAADHGLALGLDFAEERELYGRRLIDLPQARHTLANCAADVLLHEALALVASRAVHTQTDEMSVTSAVTKYLLPSGTEAVLGDLTRLLGARAFLKGVHADGRFQKVERDHRIVGLFDGNTLVNLNSLVNQFRSLVRGHRRGTGDREGAAAAYDLCAPLRSLDHARLSLVARRGSGVLASLPGSVAALERRAAADPALAPTAARARRVQELADALHAEMATHQDALAEVPEAAFATARRYAHCYAAAACLGLWTASADAVADGPTGALWRDGLWLRAALDRLLPRLGAPAAGDPETREELLDRLRAARRDGALFSLLPQRTPRGTTGPRAGES</sequence>
<gene>
    <name evidence="10" type="ORF">GCM10009801_33680</name>
</gene>
<dbReference type="EMBL" id="BAAAPE010000008">
    <property type="protein sequence ID" value="GAA2077525.1"/>
    <property type="molecule type" value="Genomic_DNA"/>
</dbReference>
<comment type="similarity">
    <text evidence="2 5">Belongs to the acyl-CoA dehydrogenase family.</text>
</comment>
<dbReference type="Gene3D" id="2.40.110.10">
    <property type="entry name" value="Butyryl-CoA Dehydrogenase, subunit A, domain 2"/>
    <property type="match status" value="1"/>
</dbReference>
<evidence type="ECO:0000313" key="10">
    <source>
        <dbReference type="EMBL" id="GAA2077525.1"/>
    </source>
</evidence>
<dbReference type="InterPro" id="IPR037069">
    <property type="entry name" value="AcylCoA_DH/ox_N_sf"/>
</dbReference>
<dbReference type="InterPro" id="IPR046373">
    <property type="entry name" value="Acyl-CoA_Oxase/DH_mid-dom_sf"/>
</dbReference>
<reference evidence="11" key="1">
    <citation type="journal article" date="2019" name="Int. J. Syst. Evol. Microbiol.">
        <title>The Global Catalogue of Microorganisms (GCM) 10K type strain sequencing project: providing services to taxonomists for standard genome sequencing and annotation.</title>
        <authorList>
            <consortium name="The Broad Institute Genomics Platform"/>
            <consortium name="The Broad Institute Genome Sequencing Center for Infectious Disease"/>
            <person name="Wu L."/>
            <person name="Ma J."/>
        </authorList>
    </citation>
    <scope>NUCLEOTIDE SEQUENCE [LARGE SCALE GENOMIC DNA]</scope>
    <source>
        <strain evidence="11">JCM 15478</strain>
    </source>
</reference>
<dbReference type="PANTHER" id="PTHR43884">
    <property type="entry name" value="ACYL-COA DEHYDROGENASE"/>
    <property type="match status" value="1"/>
</dbReference>
<dbReference type="Gene3D" id="1.20.140.10">
    <property type="entry name" value="Butyryl-CoA Dehydrogenase, subunit A, domain 3"/>
    <property type="match status" value="1"/>
</dbReference>
<keyword evidence="4 5" id="KW-0274">FAD</keyword>
<evidence type="ECO:0000256" key="1">
    <source>
        <dbReference type="ARBA" id="ARBA00001974"/>
    </source>
</evidence>
<dbReference type="PANTHER" id="PTHR43884:SF19">
    <property type="entry name" value="ACYL-COA DEHYDROGENASE FADE4-RELATED"/>
    <property type="match status" value="1"/>
</dbReference>
<name>A0ABP5HL72_9ACTN</name>
<proteinExistence type="inferred from homology"/>
<dbReference type="Proteomes" id="UP001500016">
    <property type="component" value="Unassembled WGS sequence"/>
</dbReference>
<feature type="domain" description="Acyl-CoA dehydrogenase/oxidase C-terminal" evidence="7">
    <location>
        <begin position="245"/>
        <end position="394"/>
    </location>
</feature>
<evidence type="ECO:0000256" key="3">
    <source>
        <dbReference type="ARBA" id="ARBA00022630"/>
    </source>
</evidence>
<evidence type="ECO:0000259" key="8">
    <source>
        <dbReference type="Pfam" id="PF02770"/>
    </source>
</evidence>
<dbReference type="Pfam" id="PF02770">
    <property type="entry name" value="Acyl-CoA_dh_M"/>
    <property type="match status" value="1"/>
</dbReference>
<evidence type="ECO:0000259" key="7">
    <source>
        <dbReference type="Pfam" id="PF00441"/>
    </source>
</evidence>
<evidence type="ECO:0000256" key="5">
    <source>
        <dbReference type="RuleBase" id="RU362125"/>
    </source>
</evidence>
<evidence type="ECO:0000256" key="4">
    <source>
        <dbReference type="ARBA" id="ARBA00022827"/>
    </source>
</evidence>
<dbReference type="InterPro" id="IPR036250">
    <property type="entry name" value="AcylCo_DH-like_C"/>
</dbReference>
<evidence type="ECO:0000313" key="11">
    <source>
        <dbReference type="Proteomes" id="UP001500016"/>
    </source>
</evidence>
<dbReference type="CDD" id="cd00567">
    <property type="entry name" value="ACAD"/>
    <property type="match status" value="1"/>
</dbReference>
<evidence type="ECO:0000256" key="2">
    <source>
        <dbReference type="ARBA" id="ARBA00009347"/>
    </source>
</evidence>
<keyword evidence="11" id="KW-1185">Reference proteome</keyword>
<dbReference type="SUPFAM" id="SSF47203">
    <property type="entry name" value="Acyl-CoA dehydrogenase C-terminal domain-like"/>
    <property type="match status" value="1"/>
</dbReference>
<feature type="compositionally biased region" description="Gly residues" evidence="6">
    <location>
        <begin position="144"/>
        <end position="157"/>
    </location>
</feature>
<dbReference type="Pfam" id="PF02771">
    <property type="entry name" value="Acyl-CoA_dh_N"/>
    <property type="match status" value="1"/>
</dbReference>
<comment type="caution">
    <text evidence="10">The sequence shown here is derived from an EMBL/GenBank/DDBJ whole genome shotgun (WGS) entry which is preliminary data.</text>
</comment>
<keyword evidence="5" id="KW-0560">Oxidoreductase</keyword>
<protein>
    <submittedName>
        <fullName evidence="10">Acyl-CoA dehydrogenase</fullName>
    </submittedName>
</protein>
<feature type="domain" description="Acyl-CoA oxidase/dehydrogenase middle" evidence="8">
    <location>
        <begin position="124"/>
        <end position="231"/>
    </location>
</feature>
<evidence type="ECO:0000259" key="9">
    <source>
        <dbReference type="Pfam" id="PF02771"/>
    </source>
</evidence>